<evidence type="ECO:0000313" key="2">
    <source>
        <dbReference type="Proteomes" id="UP001322138"/>
    </source>
</evidence>
<protein>
    <submittedName>
        <fullName evidence="1">Uncharacterized protein</fullName>
    </submittedName>
</protein>
<sequence length="15" mass="1652">MGGHAGNVVRYLTNY</sequence>
<dbReference type="EMBL" id="JAFFGZ010000006">
    <property type="protein sequence ID" value="KAK4643471.1"/>
    <property type="molecule type" value="Genomic_DNA"/>
</dbReference>
<evidence type="ECO:0000313" key="1">
    <source>
        <dbReference type="EMBL" id="KAK4643471.1"/>
    </source>
</evidence>
<name>A0ABR0FHP6_9PEZI</name>
<keyword evidence="2" id="KW-1185">Reference proteome</keyword>
<dbReference type="GeneID" id="87891919"/>
<dbReference type="RefSeq" id="XP_062732447.1">
    <property type="nucleotide sequence ID" value="XM_062872673.1"/>
</dbReference>
<accession>A0ABR0FHP6</accession>
<proteinExistence type="predicted"/>
<gene>
    <name evidence="1" type="ORF">QC761_0068180</name>
</gene>
<dbReference type="Proteomes" id="UP001322138">
    <property type="component" value="Unassembled WGS sequence"/>
</dbReference>
<comment type="caution">
    <text evidence="1">The sequence shown here is derived from an EMBL/GenBank/DDBJ whole genome shotgun (WGS) entry which is preliminary data.</text>
</comment>
<reference evidence="1 2" key="1">
    <citation type="journal article" date="2023" name="bioRxiv">
        <title>High-quality genome assemblies of four members of thePodospora anserinaspecies complex.</title>
        <authorList>
            <person name="Ament-Velasquez S.L."/>
            <person name="Vogan A.A."/>
            <person name="Wallerman O."/>
            <person name="Hartmann F."/>
            <person name="Gautier V."/>
            <person name="Silar P."/>
            <person name="Giraud T."/>
            <person name="Johannesson H."/>
        </authorList>
    </citation>
    <scope>NUCLEOTIDE SEQUENCE [LARGE SCALE GENOMIC DNA]</scope>
    <source>
        <strain evidence="1 2">CBS 112042</strain>
    </source>
</reference>
<organism evidence="1 2">
    <name type="scientific">Podospora bellae-mahoneyi</name>
    <dbReference type="NCBI Taxonomy" id="2093777"/>
    <lineage>
        <taxon>Eukaryota</taxon>
        <taxon>Fungi</taxon>
        <taxon>Dikarya</taxon>
        <taxon>Ascomycota</taxon>
        <taxon>Pezizomycotina</taxon>
        <taxon>Sordariomycetes</taxon>
        <taxon>Sordariomycetidae</taxon>
        <taxon>Sordariales</taxon>
        <taxon>Podosporaceae</taxon>
        <taxon>Podospora</taxon>
    </lineage>
</organism>